<dbReference type="EMBL" id="LT550333">
    <property type="protein sequence ID" value="SAL95424.1"/>
    <property type="molecule type" value="Genomic_DNA"/>
</dbReference>
<dbReference type="EMBL" id="LT551772">
    <property type="protein sequence ID" value="SAL97370.1"/>
    <property type="molecule type" value="Genomic_DNA"/>
</dbReference>
<name>A0A163IUJ7_ABSGL</name>
<feature type="non-terminal residue" evidence="2">
    <location>
        <position position="1"/>
    </location>
</feature>
<reference evidence="2" key="1">
    <citation type="submission" date="2016-04" db="EMBL/GenBank/DDBJ databases">
        <authorList>
            <person name="Evans L.H."/>
            <person name="Alamgir A."/>
            <person name="Owens N."/>
            <person name="Weber N.D."/>
            <person name="Virtaneva K."/>
            <person name="Barbian K."/>
            <person name="Babar A."/>
            <person name="Rosenke K."/>
        </authorList>
    </citation>
    <scope>NUCLEOTIDE SEQUENCE [LARGE SCALE GENOMIC DNA]</scope>
    <source>
        <strain evidence="2">CBS 101.48</strain>
    </source>
</reference>
<accession>A0A163IUJ7</accession>
<keyword evidence="4" id="KW-1185">Reference proteome</keyword>
<evidence type="ECO:0000313" key="2">
    <source>
        <dbReference type="EMBL" id="SAL95424.1"/>
    </source>
</evidence>
<feature type="region of interest" description="Disordered" evidence="1">
    <location>
        <begin position="1"/>
        <end position="34"/>
    </location>
</feature>
<organism evidence="2">
    <name type="scientific">Absidia glauca</name>
    <name type="common">Pin mould</name>
    <dbReference type="NCBI Taxonomy" id="4829"/>
    <lineage>
        <taxon>Eukaryota</taxon>
        <taxon>Fungi</taxon>
        <taxon>Fungi incertae sedis</taxon>
        <taxon>Mucoromycota</taxon>
        <taxon>Mucoromycotina</taxon>
        <taxon>Mucoromycetes</taxon>
        <taxon>Mucorales</taxon>
        <taxon>Cunninghamellaceae</taxon>
        <taxon>Absidia</taxon>
    </lineage>
</organism>
<dbReference type="Proteomes" id="UP000078561">
    <property type="component" value="Unassembled WGS sequence"/>
</dbReference>
<dbReference type="InParanoid" id="A0A163IUJ7"/>
<proteinExistence type="predicted"/>
<protein>
    <submittedName>
        <fullName evidence="2">Uncharacterized protein</fullName>
    </submittedName>
</protein>
<evidence type="ECO:0000313" key="4">
    <source>
        <dbReference type="Proteomes" id="UP000078561"/>
    </source>
</evidence>
<evidence type="ECO:0000313" key="3">
    <source>
        <dbReference type="EMBL" id="SAL97370.1"/>
    </source>
</evidence>
<dbReference type="AlphaFoldDB" id="A0A163IUJ7"/>
<feature type="compositionally biased region" description="Low complexity" evidence="1">
    <location>
        <begin position="8"/>
        <end position="27"/>
    </location>
</feature>
<gene>
    <name evidence="2" type="primary">ABSGL_00753.1 scaffold 957</name>
    <name evidence="3" type="synonym">ABSGL_02863.1 scaffold 4021</name>
</gene>
<evidence type="ECO:0000256" key="1">
    <source>
        <dbReference type="SAM" id="MobiDB-lite"/>
    </source>
</evidence>
<sequence>TADLNKAPSSPSPSSSSSPSSSPSPSSALEEDRPTKVRRLYAGLEFKDGCLGEKVYKLLLDETKPLKVKAINDGKPIDWTDAVETFKLRLATVCGPPPEVEEITANDLIEAAFM</sequence>